<feature type="compositionally biased region" description="Polar residues" evidence="1">
    <location>
        <begin position="49"/>
        <end position="59"/>
    </location>
</feature>
<accession>A0A4Y2BN64</accession>
<dbReference type="EMBL" id="BGPR01083850">
    <property type="protein sequence ID" value="GBL93075.1"/>
    <property type="molecule type" value="Genomic_DNA"/>
</dbReference>
<gene>
    <name evidence="2" type="ORF">AVEN_107668_1</name>
    <name evidence="3" type="ORF">AVEN_232959_1</name>
    <name evidence="4" type="ORF">AVEN_240852_1</name>
    <name evidence="5" type="ORF">AVEN_259037_1</name>
</gene>
<evidence type="ECO:0000313" key="2">
    <source>
        <dbReference type="EMBL" id="GBL93039.1"/>
    </source>
</evidence>
<dbReference type="EMBL" id="BGPR01083848">
    <property type="protein sequence ID" value="GBL93065.1"/>
    <property type="molecule type" value="Genomic_DNA"/>
</dbReference>
<evidence type="ECO:0000313" key="6">
    <source>
        <dbReference type="Proteomes" id="UP000499080"/>
    </source>
</evidence>
<protein>
    <submittedName>
        <fullName evidence="2">Uncharacterized protein</fullName>
    </submittedName>
</protein>
<dbReference type="EMBL" id="BGPR01083839">
    <property type="protein sequence ID" value="GBL93039.1"/>
    <property type="molecule type" value="Genomic_DNA"/>
</dbReference>
<name>A0A4Y2BN64_ARAVE</name>
<keyword evidence="6" id="KW-1185">Reference proteome</keyword>
<dbReference type="OrthoDB" id="6470833at2759"/>
<organism evidence="2 6">
    <name type="scientific">Araneus ventricosus</name>
    <name type="common">Orbweaver spider</name>
    <name type="synonym">Epeira ventricosa</name>
    <dbReference type="NCBI Taxonomy" id="182803"/>
    <lineage>
        <taxon>Eukaryota</taxon>
        <taxon>Metazoa</taxon>
        <taxon>Ecdysozoa</taxon>
        <taxon>Arthropoda</taxon>
        <taxon>Chelicerata</taxon>
        <taxon>Arachnida</taxon>
        <taxon>Araneae</taxon>
        <taxon>Araneomorphae</taxon>
        <taxon>Entelegynae</taxon>
        <taxon>Araneoidea</taxon>
        <taxon>Araneidae</taxon>
        <taxon>Araneus</taxon>
    </lineage>
</organism>
<reference evidence="2 6" key="1">
    <citation type="journal article" date="2019" name="Sci. Rep.">
        <title>Orb-weaving spider Araneus ventricosus genome elucidates the spidroin gene catalogue.</title>
        <authorList>
            <person name="Kono N."/>
            <person name="Nakamura H."/>
            <person name="Ohtoshi R."/>
            <person name="Moran D.A.P."/>
            <person name="Shinohara A."/>
            <person name="Yoshida Y."/>
            <person name="Fujiwara M."/>
            <person name="Mori M."/>
            <person name="Tomita M."/>
            <person name="Arakawa K."/>
        </authorList>
    </citation>
    <scope>NUCLEOTIDE SEQUENCE [LARGE SCALE GENOMIC DNA]</scope>
</reference>
<comment type="caution">
    <text evidence="2">The sequence shown here is derived from an EMBL/GenBank/DDBJ whole genome shotgun (WGS) entry which is preliminary data.</text>
</comment>
<dbReference type="EMBL" id="BGPR01083849">
    <property type="protein sequence ID" value="GBL93069.1"/>
    <property type="molecule type" value="Genomic_DNA"/>
</dbReference>
<feature type="region of interest" description="Disordered" evidence="1">
    <location>
        <begin position="38"/>
        <end position="59"/>
    </location>
</feature>
<evidence type="ECO:0000313" key="5">
    <source>
        <dbReference type="EMBL" id="GBL93075.1"/>
    </source>
</evidence>
<evidence type="ECO:0000256" key="1">
    <source>
        <dbReference type="SAM" id="MobiDB-lite"/>
    </source>
</evidence>
<dbReference type="Proteomes" id="UP000499080">
    <property type="component" value="Unassembled WGS sequence"/>
</dbReference>
<evidence type="ECO:0000313" key="3">
    <source>
        <dbReference type="EMBL" id="GBL93065.1"/>
    </source>
</evidence>
<evidence type="ECO:0000313" key="4">
    <source>
        <dbReference type="EMBL" id="GBL93069.1"/>
    </source>
</evidence>
<proteinExistence type="predicted"/>
<sequence>MYPGVTGHKKENWHIGISEQTHVGESQLLITAISGNTDSVENLEHSPPLQHNASPDEQTRTTVMVSLPAIIGTNRVRTSLHTESHISYKPT</sequence>
<dbReference type="AlphaFoldDB" id="A0A4Y2BN64"/>